<proteinExistence type="predicted"/>
<keyword evidence="1" id="KW-0732">Signal</keyword>
<feature type="signal peptide" evidence="1">
    <location>
        <begin position="1"/>
        <end position="23"/>
    </location>
</feature>
<dbReference type="InterPro" id="IPR052559">
    <property type="entry name" value="V-haloperoxidase"/>
</dbReference>
<dbReference type="Gene3D" id="1.10.606.20">
    <property type="match status" value="1"/>
</dbReference>
<gene>
    <name evidence="2" type="ORF">Q767_01830</name>
</gene>
<dbReference type="STRING" id="1107311.Q767_01830"/>
<keyword evidence="3" id="KW-1185">Reference proteome</keyword>
<dbReference type="RefSeq" id="WP_023574301.1">
    <property type="nucleotide sequence ID" value="NZ_AVCS01000015.1"/>
</dbReference>
<evidence type="ECO:0000313" key="2">
    <source>
        <dbReference type="EMBL" id="KGO97362.1"/>
    </source>
</evidence>
<dbReference type="OrthoDB" id="7793240at2"/>
<dbReference type="PROSITE" id="PS51257">
    <property type="entry name" value="PROKAR_LIPOPROTEIN"/>
    <property type="match status" value="1"/>
</dbReference>
<accession>V6S7H0</accession>
<name>V6S7H0_9FLAO</name>
<reference evidence="3" key="1">
    <citation type="submission" date="2013-09" db="EMBL/GenBank/DDBJ databases">
        <authorList>
            <person name="Zeng Z."/>
            <person name="Chen C."/>
        </authorList>
    </citation>
    <scope>NUCLEOTIDE SEQUENCE [LARGE SCALE GENOMIC DNA]</scope>
    <source>
        <strain evidence="3">DK69</strain>
    </source>
</reference>
<feature type="chain" id="PRO_5004750637" description="Phosphatidic acid phosphatase type 2/haloperoxidase domain-containing protein" evidence="1">
    <location>
        <begin position="24"/>
        <end position="468"/>
    </location>
</feature>
<dbReference type="eggNOG" id="COG0671">
    <property type="taxonomic scope" value="Bacteria"/>
</dbReference>
<sequence>MKKSFTSLKLLLFVGLITLFSCRQEEIPTTSLSEEVNSEKFQNKNTSPEMVLRWNEAATYVVLQTQVAVPNPPIPPFIESRYYAMVNVAMHDALNNIVPKYKTLALKNSRDKDADPNAAVAQAAHDVIAYFFGKLNPPAMVTPQPVQDYINNLLIQSLNSIADGEAKTKGIALGAAAAQAIIQNRSNDGSANVMFPVTEGTQPGQYRFYFPFTIPPFELPPPFQGFYDSPGWGDISTFGIQNSTQFSVPAPYTVNSANYTADYNEVKRLGCANCTGINGRTSDQEDIARFWVESSPYGWNKIARTIIAQKNMNAWKVARVLALLQMTEADAYTACLKAKMIHFFWRPVTAINLGNNDGNPNTVGDPDWQVLVFPTPPVADHPSAHATAGGAAAELLKQVFEKDNFSFAAQSTTLPNKTRNFGSLSQAARENSLSRIYVGYHFRKACMDGEALGNSIGKWIATHSLAEN</sequence>
<evidence type="ECO:0008006" key="4">
    <source>
        <dbReference type="Google" id="ProtNLM"/>
    </source>
</evidence>
<dbReference type="PANTHER" id="PTHR34599">
    <property type="entry name" value="PEROXIDASE-RELATED"/>
    <property type="match status" value="1"/>
</dbReference>
<comment type="caution">
    <text evidence="2">The sequence shown here is derived from an EMBL/GenBank/DDBJ whole genome shotgun (WGS) entry which is preliminary data.</text>
</comment>
<dbReference type="SUPFAM" id="SSF48317">
    <property type="entry name" value="Acid phosphatase/Vanadium-dependent haloperoxidase"/>
    <property type="match status" value="1"/>
</dbReference>
<organism evidence="2 3">
    <name type="scientific">Flavobacterium enshiense DK69</name>
    <dbReference type="NCBI Taxonomy" id="1107311"/>
    <lineage>
        <taxon>Bacteria</taxon>
        <taxon>Pseudomonadati</taxon>
        <taxon>Bacteroidota</taxon>
        <taxon>Flavobacteriia</taxon>
        <taxon>Flavobacteriales</taxon>
        <taxon>Flavobacteriaceae</taxon>
        <taxon>Flavobacterium</taxon>
    </lineage>
</organism>
<protein>
    <recommendedName>
        <fullName evidence="4">Phosphatidic acid phosphatase type 2/haloperoxidase domain-containing protein</fullName>
    </recommendedName>
</protein>
<dbReference type="PATRIC" id="fig|1107311.3.peg.2297"/>
<dbReference type="EMBL" id="JRLZ01000001">
    <property type="protein sequence ID" value="KGO97362.1"/>
    <property type="molecule type" value="Genomic_DNA"/>
</dbReference>
<dbReference type="InterPro" id="IPR036938">
    <property type="entry name" value="PAP2/HPO_sf"/>
</dbReference>
<dbReference type="CDD" id="cd03398">
    <property type="entry name" value="PAP2_haloperoxidase"/>
    <property type="match status" value="1"/>
</dbReference>
<dbReference type="PANTHER" id="PTHR34599:SF1">
    <property type="entry name" value="PHOSPHATIDIC ACID PHOSPHATASE TYPE 2_HALOPEROXIDASE DOMAIN-CONTAINING PROTEIN"/>
    <property type="match status" value="1"/>
</dbReference>
<dbReference type="Proteomes" id="UP000030149">
    <property type="component" value="Unassembled WGS sequence"/>
</dbReference>
<dbReference type="AlphaFoldDB" id="V6S7H0"/>
<reference evidence="2 3" key="2">
    <citation type="journal article" date="2015" name="Stand. Genomic Sci.">
        <title>High quality draft genomic sequence of Flavobacterium enshiense DK69(T) and comparison among Flavobacterium genomes.</title>
        <authorList>
            <person name="Zeng Z."/>
            <person name="Chen C."/>
            <person name="Du H."/>
            <person name="Wang G."/>
            <person name="Li M."/>
        </authorList>
    </citation>
    <scope>NUCLEOTIDE SEQUENCE [LARGE SCALE GENOMIC DNA]</scope>
    <source>
        <strain evidence="2 3">DK69</strain>
    </source>
</reference>
<evidence type="ECO:0000313" key="3">
    <source>
        <dbReference type="Proteomes" id="UP000030149"/>
    </source>
</evidence>
<evidence type="ECO:0000256" key="1">
    <source>
        <dbReference type="SAM" id="SignalP"/>
    </source>
</evidence>